<dbReference type="HOGENOM" id="CLU_2500431_0_0_1"/>
<sequence length="86" mass="9781">MKPTQHRLARDPMLTKRKTEACVFHSLVTLTTKMQRAVSIRKMRVAQMTQVFSLTSSSELMDAICPAAFMIMAGCSNGQRRRCERC</sequence>
<dbReference type="AlphaFoldDB" id="B7QA23"/>
<evidence type="ECO:0000313" key="3">
    <source>
        <dbReference type="Proteomes" id="UP000001555"/>
    </source>
</evidence>
<name>B7QA23_IXOSC</name>
<accession>B7QA23</accession>
<gene>
    <name evidence="1" type="ORF">IscW_ISCW012951</name>
</gene>
<reference evidence="1 3" key="1">
    <citation type="submission" date="2008-03" db="EMBL/GenBank/DDBJ databases">
        <title>Annotation of Ixodes scapularis.</title>
        <authorList>
            <consortium name="Ixodes scapularis Genome Project Consortium"/>
            <person name="Caler E."/>
            <person name="Hannick L.I."/>
            <person name="Bidwell S."/>
            <person name="Joardar V."/>
            <person name="Thiagarajan M."/>
            <person name="Amedeo P."/>
            <person name="Galinsky K.J."/>
            <person name="Schobel S."/>
            <person name="Inman J."/>
            <person name="Hostetler J."/>
            <person name="Miller J."/>
            <person name="Hammond M."/>
            <person name="Megy K."/>
            <person name="Lawson D."/>
            <person name="Kodira C."/>
            <person name="Sutton G."/>
            <person name="Meyer J."/>
            <person name="Hill C.A."/>
            <person name="Birren B."/>
            <person name="Nene V."/>
            <person name="Collins F."/>
            <person name="Alarcon-Chaidez F."/>
            <person name="Wikel S."/>
            <person name="Strausberg R."/>
        </authorList>
    </citation>
    <scope>NUCLEOTIDE SEQUENCE [LARGE SCALE GENOMIC DNA]</scope>
    <source>
        <strain evidence="3">Wikel</strain>
        <strain evidence="1">Wikel colony</strain>
    </source>
</reference>
<protein>
    <submittedName>
        <fullName evidence="1 2">Uncharacterized protein</fullName>
    </submittedName>
</protein>
<dbReference type="EMBL" id="DS892166">
    <property type="protein sequence ID" value="EEC15695.1"/>
    <property type="molecule type" value="Genomic_DNA"/>
</dbReference>
<dbReference type="Proteomes" id="UP000001555">
    <property type="component" value="Unassembled WGS sequence"/>
</dbReference>
<dbReference type="VEuPathDB" id="VectorBase:ISCI012951"/>
<dbReference type="VEuPathDB" id="VectorBase:ISCW012951"/>
<keyword evidence="3" id="KW-1185">Reference proteome</keyword>
<dbReference type="PaxDb" id="6945-B7QA23"/>
<dbReference type="InParanoid" id="B7QA23"/>
<dbReference type="EMBL" id="ABJB010530675">
    <property type="status" value="NOT_ANNOTATED_CDS"/>
    <property type="molecule type" value="Genomic_DNA"/>
</dbReference>
<dbReference type="EnsemblMetazoa" id="ISCW012951-RA">
    <property type="protein sequence ID" value="ISCW012951-PA"/>
    <property type="gene ID" value="ISCW012951"/>
</dbReference>
<evidence type="ECO:0000313" key="2">
    <source>
        <dbReference type="EnsemblMetazoa" id="ISCW012951-PA"/>
    </source>
</evidence>
<evidence type="ECO:0000313" key="1">
    <source>
        <dbReference type="EMBL" id="EEC15695.1"/>
    </source>
</evidence>
<reference evidence="2" key="2">
    <citation type="submission" date="2020-05" db="UniProtKB">
        <authorList>
            <consortium name="EnsemblMetazoa"/>
        </authorList>
    </citation>
    <scope>IDENTIFICATION</scope>
    <source>
        <strain evidence="2">wikel</strain>
    </source>
</reference>
<proteinExistence type="predicted"/>
<organism>
    <name type="scientific">Ixodes scapularis</name>
    <name type="common">Black-legged tick</name>
    <name type="synonym">Deer tick</name>
    <dbReference type="NCBI Taxonomy" id="6945"/>
    <lineage>
        <taxon>Eukaryota</taxon>
        <taxon>Metazoa</taxon>
        <taxon>Ecdysozoa</taxon>
        <taxon>Arthropoda</taxon>
        <taxon>Chelicerata</taxon>
        <taxon>Arachnida</taxon>
        <taxon>Acari</taxon>
        <taxon>Parasitiformes</taxon>
        <taxon>Ixodida</taxon>
        <taxon>Ixodoidea</taxon>
        <taxon>Ixodidae</taxon>
        <taxon>Ixodinae</taxon>
        <taxon>Ixodes</taxon>
    </lineage>
</organism>